<evidence type="ECO:0000313" key="1">
    <source>
        <dbReference type="EMBL" id="STC98333.1"/>
    </source>
</evidence>
<comment type="caution">
    <text evidence="1">The sequence shown here is derived from an EMBL/GenBank/DDBJ whole genome shotgun (WGS) entry which is preliminary data.</text>
</comment>
<accession>A0A7Z7LW23</accession>
<sequence length="69" mass="7744">MKKINLEGLGLAKSQKLTRQQLKSLVGASDGNPWPQCNDMCNYWKNDCPNGLRCQPWTMSNGAECLRCV</sequence>
<dbReference type="AlphaFoldDB" id="A0A7Z7LW23"/>
<gene>
    <name evidence="1" type="ORF">NCTC10588_01061</name>
</gene>
<dbReference type="Proteomes" id="UP000254876">
    <property type="component" value="Unassembled WGS sequence"/>
</dbReference>
<organism evidence="1 2">
    <name type="scientific">Elizabethkingia anophelis</name>
    <dbReference type="NCBI Taxonomy" id="1117645"/>
    <lineage>
        <taxon>Bacteria</taxon>
        <taxon>Pseudomonadati</taxon>
        <taxon>Bacteroidota</taxon>
        <taxon>Flavobacteriia</taxon>
        <taxon>Flavobacteriales</taxon>
        <taxon>Weeksellaceae</taxon>
        <taxon>Elizabethkingia</taxon>
    </lineage>
</organism>
<proteinExistence type="predicted"/>
<dbReference type="EMBL" id="UFYD01000001">
    <property type="protein sequence ID" value="STC98333.1"/>
    <property type="molecule type" value="Genomic_DNA"/>
</dbReference>
<reference evidence="1 2" key="1">
    <citation type="submission" date="2018-06" db="EMBL/GenBank/DDBJ databases">
        <authorList>
            <consortium name="Pathogen Informatics"/>
            <person name="Doyle S."/>
        </authorList>
    </citation>
    <scope>NUCLEOTIDE SEQUENCE [LARGE SCALE GENOMIC DNA]</scope>
    <source>
        <strain evidence="1 2">NCTC10588</strain>
    </source>
</reference>
<evidence type="ECO:0000313" key="2">
    <source>
        <dbReference type="Proteomes" id="UP000254876"/>
    </source>
</evidence>
<name>A0A7Z7LW23_9FLAO</name>
<protein>
    <submittedName>
        <fullName evidence="1">Uncharacterized protein</fullName>
    </submittedName>
</protein>